<dbReference type="PANTHER" id="PTHR30622:SF3">
    <property type="entry name" value="UNDECAPRENYL-DIPHOSPHATASE"/>
    <property type="match status" value="1"/>
</dbReference>
<evidence type="ECO:0000256" key="16">
    <source>
        <dbReference type="ARBA" id="ARBA00047594"/>
    </source>
</evidence>
<evidence type="ECO:0000256" key="13">
    <source>
        <dbReference type="ARBA" id="ARBA00023316"/>
    </source>
</evidence>
<dbReference type="NCBIfam" id="NF001389">
    <property type="entry name" value="PRK00281.1-2"/>
    <property type="match status" value="1"/>
</dbReference>
<protein>
    <recommendedName>
        <fullName evidence="4 17">Undecaprenyl-diphosphatase</fullName>
        <ecNumber evidence="3 17">3.6.1.27</ecNumber>
    </recommendedName>
    <alternativeName>
        <fullName evidence="15 17">Bacitracin resistance protein</fullName>
    </alternativeName>
    <alternativeName>
        <fullName evidence="14 17">Undecaprenyl pyrophosphate phosphatase</fullName>
    </alternativeName>
</protein>
<dbReference type="OrthoDB" id="9808289at2"/>
<evidence type="ECO:0000256" key="11">
    <source>
        <dbReference type="ARBA" id="ARBA00023136"/>
    </source>
</evidence>
<comment type="catalytic activity">
    <reaction evidence="16 17">
        <text>di-trans,octa-cis-undecaprenyl diphosphate + H2O = di-trans,octa-cis-undecaprenyl phosphate + phosphate + H(+)</text>
        <dbReference type="Rhea" id="RHEA:28094"/>
        <dbReference type="ChEBI" id="CHEBI:15377"/>
        <dbReference type="ChEBI" id="CHEBI:15378"/>
        <dbReference type="ChEBI" id="CHEBI:43474"/>
        <dbReference type="ChEBI" id="CHEBI:58405"/>
        <dbReference type="ChEBI" id="CHEBI:60392"/>
        <dbReference type="EC" id="3.6.1.27"/>
    </reaction>
</comment>
<evidence type="ECO:0000256" key="15">
    <source>
        <dbReference type="ARBA" id="ARBA00032932"/>
    </source>
</evidence>
<proteinExistence type="inferred from homology"/>
<keyword evidence="13 17" id="KW-0961">Cell wall biogenesis/degradation</keyword>
<keyword evidence="10 17" id="KW-1133">Transmembrane helix</keyword>
<dbReference type="NCBIfam" id="TIGR00753">
    <property type="entry name" value="undec_PP_bacA"/>
    <property type="match status" value="1"/>
</dbReference>
<dbReference type="Proteomes" id="UP000261905">
    <property type="component" value="Unassembled WGS sequence"/>
</dbReference>
<dbReference type="GO" id="GO:0009252">
    <property type="term" value="P:peptidoglycan biosynthetic process"/>
    <property type="evidence" value="ECO:0007669"/>
    <property type="project" value="UniProtKB-KW"/>
</dbReference>
<comment type="subcellular location">
    <subcellularLocation>
        <location evidence="1 17">Cell membrane</location>
        <topology evidence="1 17">Multi-pass membrane protein</topology>
    </subcellularLocation>
</comment>
<evidence type="ECO:0000256" key="14">
    <source>
        <dbReference type="ARBA" id="ARBA00032707"/>
    </source>
</evidence>
<dbReference type="GO" id="GO:0046677">
    <property type="term" value="P:response to antibiotic"/>
    <property type="evidence" value="ECO:0007669"/>
    <property type="project" value="UniProtKB-UniRule"/>
</dbReference>
<dbReference type="EMBL" id="QUBQ01000001">
    <property type="protein sequence ID" value="REK76642.1"/>
    <property type="molecule type" value="Genomic_DNA"/>
</dbReference>
<evidence type="ECO:0000256" key="1">
    <source>
        <dbReference type="ARBA" id="ARBA00004651"/>
    </source>
</evidence>
<dbReference type="RefSeq" id="WP_116043687.1">
    <property type="nucleotide sequence ID" value="NZ_QUBQ01000001.1"/>
</dbReference>
<feature type="transmembrane region" description="Helical" evidence="17">
    <location>
        <begin position="44"/>
        <end position="61"/>
    </location>
</feature>
<evidence type="ECO:0000256" key="5">
    <source>
        <dbReference type="ARBA" id="ARBA00022475"/>
    </source>
</evidence>
<evidence type="ECO:0000256" key="7">
    <source>
        <dbReference type="ARBA" id="ARBA00022801"/>
    </source>
</evidence>
<feature type="transmembrane region" description="Helical" evidence="17">
    <location>
        <begin position="107"/>
        <end position="126"/>
    </location>
</feature>
<dbReference type="AlphaFoldDB" id="A0A371PKB4"/>
<keyword evidence="7 17" id="KW-0378">Hydrolase</keyword>
<evidence type="ECO:0000256" key="6">
    <source>
        <dbReference type="ARBA" id="ARBA00022692"/>
    </source>
</evidence>
<keyword evidence="5 17" id="KW-1003">Cell membrane</keyword>
<feature type="transmembrane region" description="Helical" evidence="17">
    <location>
        <begin position="215"/>
        <end position="237"/>
    </location>
</feature>
<dbReference type="NCBIfam" id="NF001390">
    <property type="entry name" value="PRK00281.1-4"/>
    <property type="match status" value="1"/>
</dbReference>
<sequence>MEEIIKAIILGIVEGLTEFLPVSSTGHLILAGELLNFTGDRAKTFEVVIQFGAVLAVLVLYRQRFAKLLNFNLKKGSGLNAMHVALAMLPACVLAVVLHGVIKQYLFGPQTVLIGLVAGGILMIVADRSKRQIVSEELDQITYKQAFIIGCFQILSLWPGFSRSGSTISGGILAGTSQKAAAEFTFIVSVPIMAGASTVDLIGSREFLTMADLPLFLIGLIAAFVVGMIAVVTFINMMKKLRLSYFAYYRFALAALFYFIIL</sequence>
<evidence type="ECO:0000256" key="2">
    <source>
        <dbReference type="ARBA" id="ARBA00010621"/>
    </source>
</evidence>
<keyword evidence="19" id="KW-1185">Reference proteome</keyword>
<evidence type="ECO:0000256" key="9">
    <source>
        <dbReference type="ARBA" id="ARBA00022984"/>
    </source>
</evidence>
<feature type="transmembrane region" description="Helical" evidence="17">
    <location>
        <begin position="81"/>
        <end position="101"/>
    </location>
</feature>
<evidence type="ECO:0000256" key="12">
    <source>
        <dbReference type="ARBA" id="ARBA00023251"/>
    </source>
</evidence>
<reference evidence="18 19" key="1">
    <citation type="submission" date="2018-08" db="EMBL/GenBank/DDBJ databases">
        <title>Paenibacillus sp. M4BSY-1, whole genome shotgun sequence.</title>
        <authorList>
            <person name="Tuo L."/>
        </authorList>
    </citation>
    <scope>NUCLEOTIDE SEQUENCE [LARGE SCALE GENOMIC DNA]</scope>
    <source>
        <strain evidence="18 19">M4BSY-1</strain>
    </source>
</reference>
<dbReference type="GO" id="GO:0050380">
    <property type="term" value="F:undecaprenyl-diphosphatase activity"/>
    <property type="evidence" value="ECO:0007669"/>
    <property type="project" value="UniProtKB-UniRule"/>
</dbReference>
<feature type="transmembrane region" description="Helical" evidence="17">
    <location>
        <begin position="243"/>
        <end position="261"/>
    </location>
</feature>
<keyword evidence="11 17" id="KW-0472">Membrane</keyword>
<dbReference type="GO" id="GO:0005886">
    <property type="term" value="C:plasma membrane"/>
    <property type="evidence" value="ECO:0007669"/>
    <property type="project" value="UniProtKB-SubCell"/>
</dbReference>
<keyword evidence="8 17" id="KW-0133">Cell shape</keyword>
<dbReference type="Pfam" id="PF02673">
    <property type="entry name" value="BacA"/>
    <property type="match status" value="1"/>
</dbReference>
<comment type="similarity">
    <text evidence="2 17">Belongs to the UppP family.</text>
</comment>
<accession>A0A371PKB4</accession>
<gene>
    <name evidence="17" type="primary">uppP</name>
    <name evidence="18" type="ORF">DX130_06285</name>
</gene>
<evidence type="ECO:0000256" key="10">
    <source>
        <dbReference type="ARBA" id="ARBA00022989"/>
    </source>
</evidence>
<evidence type="ECO:0000256" key="17">
    <source>
        <dbReference type="HAMAP-Rule" id="MF_01006"/>
    </source>
</evidence>
<comment type="caution">
    <text evidence="18">The sequence shown here is derived from an EMBL/GenBank/DDBJ whole genome shotgun (WGS) entry which is preliminary data.</text>
</comment>
<feature type="transmembrane region" description="Helical" evidence="17">
    <location>
        <begin position="184"/>
        <end position="203"/>
    </location>
</feature>
<comment type="miscellaneous">
    <text evidence="17">Bacitracin is thought to be involved in the inhibition of peptidoglycan synthesis by sequestering undecaprenyl diphosphate, thereby reducing the pool of lipid carrier available.</text>
</comment>
<dbReference type="HAMAP" id="MF_01006">
    <property type="entry name" value="Undec_diphosphatase"/>
    <property type="match status" value="1"/>
</dbReference>
<evidence type="ECO:0000256" key="3">
    <source>
        <dbReference type="ARBA" id="ARBA00012374"/>
    </source>
</evidence>
<keyword evidence="9 17" id="KW-0573">Peptidoglycan synthesis</keyword>
<name>A0A371PKB4_9BACL</name>
<keyword evidence="12 17" id="KW-0046">Antibiotic resistance</keyword>
<evidence type="ECO:0000313" key="18">
    <source>
        <dbReference type="EMBL" id="REK76642.1"/>
    </source>
</evidence>
<dbReference type="PANTHER" id="PTHR30622">
    <property type="entry name" value="UNDECAPRENYL-DIPHOSPHATASE"/>
    <property type="match status" value="1"/>
</dbReference>
<dbReference type="EC" id="3.6.1.27" evidence="3 17"/>
<comment type="function">
    <text evidence="17">Catalyzes the dephosphorylation of undecaprenyl diphosphate (UPP). Confers resistance to bacitracin.</text>
</comment>
<dbReference type="GO" id="GO:0071555">
    <property type="term" value="P:cell wall organization"/>
    <property type="evidence" value="ECO:0007669"/>
    <property type="project" value="UniProtKB-KW"/>
</dbReference>
<evidence type="ECO:0000256" key="4">
    <source>
        <dbReference type="ARBA" id="ARBA00021581"/>
    </source>
</evidence>
<evidence type="ECO:0000256" key="8">
    <source>
        <dbReference type="ARBA" id="ARBA00022960"/>
    </source>
</evidence>
<organism evidence="18 19">
    <name type="scientific">Paenibacillus paeoniae</name>
    <dbReference type="NCBI Taxonomy" id="2292705"/>
    <lineage>
        <taxon>Bacteria</taxon>
        <taxon>Bacillati</taxon>
        <taxon>Bacillota</taxon>
        <taxon>Bacilli</taxon>
        <taxon>Bacillales</taxon>
        <taxon>Paenibacillaceae</taxon>
        <taxon>Paenibacillus</taxon>
    </lineage>
</organism>
<dbReference type="GO" id="GO:0008360">
    <property type="term" value="P:regulation of cell shape"/>
    <property type="evidence" value="ECO:0007669"/>
    <property type="project" value="UniProtKB-KW"/>
</dbReference>
<dbReference type="InterPro" id="IPR003824">
    <property type="entry name" value="UppP"/>
</dbReference>
<keyword evidence="6 17" id="KW-0812">Transmembrane</keyword>
<evidence type="ECO:0000313" key="19">
    <source>
        <dbReference type="Proteomes" id="UP000261905"/>
    </source>
</evidence>